<feature type="compositionally biased region" description="Basic and acidic residues" evidence="1">
    <location>
        <begin position="231"/>
        <end position="243"/>
    </location>
</feature>
<dbReference type="STRING" id="98765.A0A2R6S4W5"/>
<feature type="compositionally biased region" description="Low complexity" evidence="1">
    <location>
        <begin position="120"/>
        <end position="140"/>
    </location>
</feature>
<accession>A0A2R6S4W5</accession>
<feature type="compositionally biased region" description="Polar residues" evidence="1">
    <location>
        <begin position="213"/>
        <end position="225"/>
    </location>
</feature>
<feature type="compositionally biased region" description="Basic and acidic residues" evidence="1">
    <location>
        <begin position="658"/>
        <end position="678"/>
    </location>
</feature>
<dbReference type="Proteomes" id="UP000186601">
    <property type="component" value="Unassembled WGS sequence"/>
</dbReference>
<gene>
    <name evidence="2" type="ORF">PHLCEN_2v897</name>
</gene>
<feature type="region of interest" description="Disordered" evidence="1">
    <location>
        <begin position="296"/>
        <end position="535"/>
    </location>
</feature>
<sequence length="684" mass="74320">MLLKNAEIVPAKLLGESVEESRAKRLEKQKSRYRDRGGTFIPAETNPLLDILLARGVNGESPTKLVTRKPSISPRKDISGEEQQQKSSKPAARKGRANANANASAVKPSSSKAKSKASDVKASTSKAKLKAPAVKPSTSKAKSKAVTKPHDADAEVGQPIAGPSRLREDQPVKKATARPRRKIDHAPAVDACSEGEDAVVSSVRKVAHDPMSEGTTASREQTTLSKAAEFVVDRKRGEKHSDNDANEDSVPVARKKNVRKPSAVRTGREKNTTIAVNNGEAINGVVDDVGTEAPELQIRSGRGKGRARVRSKDVASGEVDVEMEMEISNPGTRTKGGKDITSEKQDMGLKADLKQDTTGRGRKGDFKSEKGRKATVDEIEKISGPKKGGRATRQLSQQNKEDAQKSRLTSQSANMKEAVENTAARDDSPRSSKPRLKRPLPIIDSDEDEIRQPPQPSLARKRPQPYVPSDDEDDIPIQRTAVHKRSQDSAHGKHDTDHPASAQLPAARLAKRARTDTGDRSALGGQSAEELKVSNGKLRITESLAAQARDIQYPCNGPIGCSPHRDAHAKRSVKPAMSKGVEMGTSEDTSRAAKLIQEEPRKGAVSRKRLREEHVVEPLEETAIPEPPPSRQRGQRSKRKKVAETKISEADFAVPLRAEAEYEPKSSDGKTLKEEEPRTGNSRR</sequence>
<feature type="compositionally biased region" description="Basic and acidic residues" evidence="1">
    <location>
        <begin position="417"/>
        <end position="430"/>
    </location>
</feature>
<feature type="compositionally biased region" description="Basic and acidic residues" evidence="1">
    <location>
        <begin position="19"/>
        <end position="37"/>
    </location>
</feature>
<evidence type="ECO:0000313" key="3">
    <source>
        <dbReference type="Proteomes" id="UP000186601"/>
    </source>
</evidence>
<dbReference type="AlphaFoldDB" id="A0A2R6S4W5"/>
<protein>
    <submittedName>
        <fullName evidence="2">Uncharacterized protein</fullName>
    </submittedName>
</protein>
<feature type="region of interest" description="Disordered" evidence="1">
    <location>
        <begin position="19"/>
        <end position="40"/>
    </location>
</feature>
<feature type="compositionally biased region" description="Basic and acidic residues" evidence="1">
    <location>
        <begin position="336"/>
        <end position="383"/>
    </location>
</feature>
<dbReference type="OrthoDB" id="3047765at2759"/>
<dbReference type="EMBL" id="MLYV02000069">
    <property type="protein sequence ID" value="PSS37259.1"/>
    <property type="molecule type" value="Genomic_DNA"/>
</dbReference>
<evidence type="ECO:0000313" key="2">
    <source>
        <dbReference type="EMBL" id="PSS37259.1"/>
    </source>
</evidence>
<name>A0A2R6S4W5_9APHY</name>
<feature type="compositionally biased region" description="Basic and acidic residues" evidence="1">
    <location>
        <begin position="588"/>
        <end position="602"/>
    </location>
</feature>
<feature type="region of interest" description="Disordered" evidence="1">
    <location>
        <begin position="56"/>
        <end position="272"/>
    </location>
</feature>
<feature type="region of interest" description="Disordered" evidence="1">
    <location>
        <begin position="562"/>
        <end position="684"/>
    </location>
</feature>
<comment type="caution">
    <text evidence="2">The sequence shown here is derived from an EMBL/GenBank/DDBJ whole genome shotgun (WGS) entry which is preliminary data.</text>
</comment>
<evidence type="ECO:0000256" key="1">
    <source>
        <dbReference type="SAM" id="MobiDB-lite"/>
    </source>
</evidence>
<feature type="compositionally biased region" description="Basic and acidic residues" evidence="1">
    <location>
        <begin position="485"/>
        <end position="498"/>
    </location>
</feature>
<feature type="compositionally biased region" description="Low complexity" evidence="1">
    <location>
        <begin position="97"/>
        <end position="112"/>
    </location>
</feature>
<organism evidence="2 3">
    <name type="scientific">Hermanssonia centrifuga</name>
    <dbReference type="NCBI Taxonomy" id="98765"/>
    <lineage>
        <taxon>Eukaryota</taxon>
        <taxon>Fungi</taxon>
        <taxon>Dikarya</taxon>
        <taxon>Basidiomycota</taxon>
        <taxon>Agaricomycotina</taxon>
        <taxon>Agaricomycetes</taxon>
        <taxon>Polyporales</taxon>
        <taxon>Meruliaceae</taxon>
        <taxon>Hermanssonia</taxon>
    </lineage>
</organism>
<proteinExistence type="predicted"/>
<keyword evidence="3" id="KW-1185">Reference proteome</keyword>
<reference evidence="2 3" key="1">
    <citation type="submission" date="2018-02" db="EMBL/GenBank/DDBJ databases">
        <title>Genome sequence of the basidiomycete white-rot fungus Phlebia centrifuga.</title>
        <authorList>
            <person name="Granchi Z."/>
            <person name="Peng M."/>
            <person name="de Vries R.P."/>
            <person name="Hilden K."/>
            <person name="Makela M.R."/>
            <person name="Grigoriev I."/>
            <person name="Riley R."/>
        </authorList>
    </citation>
    <scope>NUCLEOTIDE SEQUENCE [LARGE SCALE GENOMIC DNA]</scope>
    <source>
        <strain evidence="2 3">FBCC195</strain>
    </source>
</reference>